<feature type="domain" description="Integrase SAM-like N-terminal" evidence="1">
    <location>
        <begin position="18"/>
        <end position="71"/>
    </location>
</feature>
<dbReference type="EMBL" id="UINC01135432">
    <property type="protein sequence ID" value="SVD19572.1"/>
    <property type="molecule type" value="Genomic_DNA"/>
</dbReference>
<name>A0A382TCR7_9ZZZZ</name>
<evidence type="ECO:0000259" key="1">
    <source>
        <dbReference type="Pfam" id="PF02899"/>
    </source>
</evidence>
<proteinExistence type="predicted"/>
<dbReference type="GO" id="GO:0003677">
    <property type="term" value="F:DNA binding"/>
    <property type="evidence" value="ECO:0007669"/>
    <property type="project" value="InterPro"/>
</dbReference>
<evidence type="ECO:0000313" key="2">
    <source>
        <dbReference type="EMBL" id="SVD19572.1"/>
    </source>
</evidence>
<accession>A0A382TCR7</accession>
<feature type="non-terminal residue" evidence="2">
    <location>
        <position position="72"/>
    </location>
</feature>
<dbReference type="InterPro" id="IPR004107">
    <property type="entry name" value="Integrase_SAM-like_N"/>
</dbReference>
<reference evidence="2" key="1">
    <citation type="submission" date="2018-05" db="EMBL/GenBank/DDBJ databases">
        <authorList>
            <person name="Lanie J.A."/>
            <person name="Ng W.-L."/>
            <person name="Kazmierczak K.M."/>
            <person name="Andrzejewski T.M."/>
            <person name="Davidsen T.M."/>
            <person name="Wayne K.J."/>
            <person name="Tettelin H."/>
            <person name="Glass J.I."/>
            <person name="Rusch D."/>
            <person name="Podicherti R."/>
            <person name="Tsui H.-C.T."/>
            <person name="Winkler M.E."/>
        </authorList>
    </citation>
    <scope>NUCLEOTIDE SEQUENCE</scope>
</reference>
<dbReference type="GO" id="GO:0015074">
    <property type="term" value="P:DNA integration"/>
    <property type="evidence" value="ECO:0007669"/>
    <property type="project" value="InterPro"/>
</dbReference>
<protein>
    <recommendedName>
        <fullName evidence="1">Integrase SAM-like N-terminal domain-containing protein</fullName>
    </recommendedName>
</protein>
<dbReference type="Pfam" id="PF02899">
    <property type="entry name" value="Phage_int_SAM_1"/>
    <property type="match status" value="1"/>
</dbReference>
<dbReference type="AlphaFoldDB" id="A0A382TCR7"/>
<gene>
    <name evidence="2" type="ORF">METZ01_LOCUS372426</name>
</gene>
<sequence>MSRPTGLLTLNSAYEAGVEAFVRDLHNAEPLSRRSRQAYAADLRQLCRFLHTRIAGPSIGVVDGATLAEFLQ</sequence>
<organism evidence="2">
    <name type="scientific">marine metagenome</name>
    <dbReference type="NCBI Taxonomy" id="408172"/>
    <lineage>
        <taxon>unclassified sequences</taxon>
        <taxon>metagenomes</taxon>
        <taxon>ecological metagenomes</taxon>
    </lineage>
</organism>